<sequence>MSFDPFVPKRVLLIGYHYPPEAGVGAIRIAKFAKYLPDRWDIHVITSQPNHNDYSSGIFDRDGATIHRVQEPFDGFENNFDNIRWSAPVTWEVYNLHKNLNFDCIWQTGNPFLPLLTVFICNKLIDTNFIVDLRDSWTLHPYIDLTTIFGDFYGKTSRILEPRVLRAADAITVATDGINEAYANSYPEMKSKLYTVENGYDRNDFPKVETEPREGFDVVYVGKFSDFRDPEPFLKALSDIQSQRNVSFVHVGNPEKHVEDTVRRYDLEQSYECTGYVGRNEVARWIQRSDLGLAVSGGSPQEMTTKIFDYIACKTAILGCGPEGSMTEVIERFEFGYVASNETNQIKNTLLEIIEQQPASLGDGPYDEYTRGNSAQELEKIIENIDG</sequence>
<dbReference type="GO" id="GO:0016757">
    <property type="term" value="F:glycosyltransferase activity"/>
    <property type="evidence" value="ECO:0007669"/>
    <property type="project" value="TreeGrafter"/>
</dbReference>
<dbReference type="OrthoDB" id="132546at2157"/>
<dbReference type="AlphaFoldDB" id="A0A1I5V130"/>
<gene>
    <name evidence="3" type="ORF">SAMN05216277_11545</name>
</gene>
<keyword evidence="4" id="KW-1185">Reference proteome</keyword>
<keyword evidence="1 3" id="KW-0808">Transferase</keyword>
<proteinExistence type="predicted"/>
<name>A0A1I5V130_9EURY</name>
<reference evidence="4" key="1">
    <citation type="submission" date="2016-10" db="EMBL/GenBank/DDBJ databases">
        <authorList>
            <person name="Varghese N."/>
            <person name="Submissions S."/>
        </authorList>
    </citation>
    <scope>NUCLEOTIDE SEQUENCE [LARGE SCALE GENOMIC DNA]</scope>
    <source>
        <strain evidence="4">CGMCC 1.10329</strain>
    </source>
</reference>
<feature type="domain" description="Glycosyl transferase family 1" evidence="2">
    <location>
        <begin position="202"/>
        <end position="357"/>
    </location>
</feature>
<evidence type="ECO:0000259" key="2">
    <source>
        <dbReference type="Pfam" id="PF00534"/>
    </source>
</evidence>
<dbReference type="Proteomes" id="UP000183769">
    <property type="component" value="Unassembled WGS sequence"/>
</dbReference>
<dbReference type="PANTHER" id="PTHR46401:SF2">
    <property type="entry name" value="GLYCOSYLTRANSFERASE WBBK-RELATED"/>
    <property type="match status" value="1"/>
</dbReference>
<dbReference type="SUPFAM" id="SSF53756">
    <property type="entry name" value="UDP-Glycosyltransferase/glycogen phosphorylase"/>
    <property type="match status" value="1"/>
</dbReference>
<accession>A0A1I5V130</accession>
<dbReference type="PANTHER" id="PTHR46401">
    <property type="entry name" value="GLYCOSYLTRANSFERASE WBBK-RELATED"/>
    <property type="match status" value="1"/>
</dbReference>
<dbReference type="Gene3D" id="3.40.50.2000">
    <property type="entry name" value="Glycogen Phosphorylase B"/>
    <property type="match status" value="2"/>
</dbReference>
<evidence type="ECO:0000313" key="3">
    <source>
        <dbReference type="EMBL" id="SFQ00666.1"/>
    </source>
</evidence>
<dbReference type="Pfam" id="PF00534">
    <property type="entry name" value="Glycos_transf_1"/>
    <property type="match status" value="1"/>
</dbReference>
<evidence type="ECO:0000313" key="4">
    <source>
        <dbReference type="Proteomes" id="UP000183769"/>
    </source>
</evidence>
<protein>
    <submittedName>
        <fullName evidence="3">Glycosyltransferase involved in cell wall bisynthesis</fullName>
    </submittedName>
</protein>
<organism evidence="3 4">
    <name type="scientific">Halolamina pelagica</name>
    <dbReference type="NCBI Taxonomy" id="699431"/>
    <lineage>
        <taxon>Archaea</taxon>
        <taxon>Methanobacteriati</taxon>
        <taxon>Methanobacteriota</taxon>
        <taxon>Stenosarchaea group</taxon>
        <taxon>Halobacteria</taxon>
        <taxon>Halobacteriales</taxon>
        <taxon>Haloferacaceae</taxon>
    </lineage>
</organism>
<evidence type="ECO:0000256" key="1">
    <source>
        <dbReference type="ARBA" id="ARBA00022679"/>
    </source>
</evidence>
<dbReference type="RefSeq" id="WP_166623260.1">
    <property type="nucleotide sequence ID" value="NZ_FOXI01000015.1"/>
</dbReference>
<dbReference type="InterPro" id="IPR001296">
    <property type="entry name" value="Glyco_trans_1"/>
</dbReference>
<dbReference type="EMBL" id="FOXI01000015">
    <property type="protein sequence ID" value="SFQ00666.1"/>
    <property type="molecule type" value="Genomic_DNA"/>
</dbReference>